<dbReference type="EMBL" id="JBHMDO010000038">
    <property type="protein sequence ID" value="MFB9328828.1"/>
    <property type="molecule type" value="Genomic_DNA"/>
</dbReference>
<proteinExistence type="predicted"/>
<organism evidence="1 2">
    <name type="scientific">Paenibacillus aurantiacus</name>
    <dbReference type="NCBI Taxonomy" id="1936118"/>
    <lineage>
        <taxon>Bacteria</taxon>
        <taxon>Bacillati</taxon>
        <taxon>Bacillota</taxon>
        <taxon>Bacilli</taxon>
        <taxon>Bacillales</taxon>
        <taxon>Paenibacillaceae</taxon>
        <taxon>Paenibacillus</taxon>
    </lineage>
</organism>
<reference evidence="1 2" key="1">
    <citation type="submission" date="2024-09" db="EMBL/GenBank/DDBJ databases">
        <authorList>
            <person name="Sun Q."/>
            <person name="Mori K."/>
        </authorList>
    </citation>
    <scope>NUCLEOTIDE SEQUENCE [LARGE SCALE GENOMIC DNA]</scope>
    <source>
        <strain evidence="1 2">TISTR 2452</strain>
    </source>
</reference>
<dbReference type="RefSeq" id="WP_377498519.1">
    <property type="nucleotide sequence ID" value="NZ_JBHMDO010000038.1"/>
</dbReference>
<gene>
    <name evidence="1" type="ORF">ACFFSY_23075</name>
</gene>
<comment type="caution">
    <text evidence="1">The sequence shown here is derived from an EMBL/GenBank/DDBJ whole genome shotgun (WGS) entry which is preliminary data.</text>
</comment>
<evidence type="ECO:0000313" key="1">
    <source>
        <dbReference type="EMBL" id="MFB9328828.1"/>
    </source>
</evidence>
<name>A0ABV5KWL0_9BACL</name>
<dbReference type="Proteomes" id="UP001589747">
    <property type="component" value="Unassembled WGS sequence"/>
</dbReference>
<evidence type="ECO:0000313" key="2">
    <source>
        <dbReference type="Proteomes" id="UP001589747"/>
    </source>
</evidence>
<accession>A0ABV5KWL0</accession>
<protein>
    <recommendedName>
        <fullName evidence="3">DUF4829 domain-containing protein</fullName>
    </recommendedName>
</protein>
<evidence type="ECO:0008006" key="3">
    <source>
        <dbReference type="Google" id="ProtNLM"/>
    </source>
</evidence>
<sequence>MVYSQVEKRRTNERLESSVYPAFERIKNNQQMNQVRISDEDYFHIKEALRHQYFNKIEVASHTKISENRRAINYRIVLYKQAVNNEILYSEAHHAVVYLLKDNTGNWSIDQIDGF</sequence>
<keyword evidence="2" id="KW-1185">Reference proteome</keyword>